<evidence type="ECO:0000256" key="3">
    <source>
        <dbReference type="ARBA" id="ARBA00022692"/>
    </source>
</evidence>
<dbReference type="PANTHER" id="PTHR43427:SF6">
    <property type="entry name" value="CHLORIDE CHANNEL PROTEIN CLC-E"/>
    <property type="match status" value="1"/>
</dbReference>
<feature type="transmembrane region" description="Helical" evidence="11">
    <location>
        <begin position="161"/>
        <end position="186"/>
    </location>
</feature>
<evidence type="ECO:0000256" key="6">
    <source>
        <dbReference type="ARBA" id="ARBA00023136"/>
    </source>
</evidence>
<evidence type="ECO:0000259" key="12">
    <source>
        <dbReference type="PROSITE" id="PS51371"/>
    </source>
</evidence>
<evidence type="ECO:0000256" key="8">
    <source>
        <dbReference type="ARBA" id="ARBA00023214"/>
    </source>
</evidence>
<dbReference type="GO" id="GO:0005254">
    <property type="term" value="F:chloride channel activity"/>
    <property type="evidence" value="ECO:0007669"/>
    <property type="project" value="UniProtKB-KW"/>
</dbReference>
<feature type="transmembrane region" description="Helical" evidence="11">
    <location>
        <begin position="238"/>
        <end position="259"/>
    </location>
</feature>
<dbReference type="Gene3D" id="1.10.3080.10">
    <property type="entry name" value="Clc chloride channel"/>
    <property type="match status" value="1"/>
</dbReference>
<evidence type="ECO:0000256" key="7">
    <source>
        <dbReference type="ARBA" id="ARBA00023173"/>
    </source>
</evidence>
<evidence type="ECO:0000256" key="11">
    <source>
        <dbReference type="SAM" id="Phobius"/>
    </source>
</evidence>
<feature type="transmembrane region" description="Helical" evidence="11">
    <location>
        <begin position="63"/>
        <end position="87"/>
    </location>
</feature>
<feature type="domain" description="CBS" evidence="12">
    <location>
        <begin position="522"/>
        <end position="574"/>
    </location>
</feature>
<dbReference type="OrthoDB" id="9767361at2"/>
<keyword evidence="14" id="KW-1185">Reference proteome</keyword>
<dbReference type="SMART" id="SM00116">
    <property type="entry name" value="CBS"/>
    <property type="match status" value="2"/>
</dbReference>
<evidence type="ECO:0000256" key="2">
    <source>
        <dbReference type="ARBA" id="ARBA00022448"/>
    </source>
</evidence>
<dbReference type="CDD" id="cd00400">
    <property type="entry name" value="Voltage_gated_ClC"/>
    <property type="match status" value="1"/>
</dbReference>
<keyword evidence="10" id="KW-0129">CBS domain</keyword>
<keyword evidence="2" id="KW-0813">Transport</keyword>
<evidence type="ECO:0000313" key="14">
    <source>
        <dbReference type="Proteomes" id="UP000076964"/>
    </source>
</evidence>
<dbReference type="InterPro" id="IPR050368">
    <property type="entry name" value="ClC-type_chloride_channel"/>
</dbReference>
<dbReference type="Pfam" id="PF00654">
    <property type="entry name" value="Voltage_CLC"/>
    <property type="match status" value="1"/>
</dbReference>
<name>A0A177E9I0_9BACT</name>
<feature type="transmembrane region" description="Helical" evidence="11">
    <location>
        <begin position="314"/>
        <end position="333"/>
    </location>
</feature>
<keyword evidence="9" id="KW-0407">Ion channel</keyword>
<dbReference type="InterPro" id="IPR001807">
    <property type="entry name" value="ClC"/>
</dbReference>
<dbReference type="AlphaFoldDB" id="A0A177E9I0"/>
<comment type="subcellular location">
    <subcellularLocation>
        <location evidence="1">Membrane</location>
        <topology evidence="1">Multi-pass membrane protein</topology>
    </subcellularLocation>
</comment>
<accession>A0A177E9I0</accession>
<reference evidence="13 14" key="1">
    <citation type="submission" date="2016-02" db="EMBL/GenBank/DDBJ databases">
        <title>Draft genome sequence of Thermodesulfatator sp. S606.</title>
        <authorList>
            <person name="Lai Q."/>
            <person name="Cao J."/>
            <person name="Dupont S."/>
            <person name="Shao Z."/>
            <person name="Jebbar M."/>
            <person name="Alain K."/>
        </authorList>
    </citation>
    <scope>NUCLEOTIDE SEQUENCE [LARGE SCALE GENOMIC DNA]</scope>
    <source>
        <strain evidence="13 14">S606</strain>
    </source>
</reference>
<feature type="transmembrane region" description="Helical" evidence="11">
    <location>
        <begin position="394"/>
        <end position="414"/>
    </location>
</feature>
<dbReference type="EMBL" id="LSFI01000002">
    <property type="protein sequence ID" value="OAG28607.1"/>
    <property type="molecule type" value="Genomic_DNA"/>
</dbReference>
<dbReference type="InterPro" id="IPR014743">
    <property type="entry name" value="Cl-channel_core"/>
</dbReference>
<gene>
    <name evidence="13" type="ORF">TH606_00465</name>
</gene>
<dbReference type="SUPFAM" id="SSF81340">
    <property type="entry name" value="Clc chloride channel"/>
    <property type="match status" value="1"/>
</dbReference>
<keyword evidence="3 11" id="KW-0812">Transmembrane</keyword>
<evidence type="ECO:0000256" key="4">
    <source>
        <dbReference type="ARBA" id="ARBA00022989"/>
    </source>
</evidence>
<dbReference type="PRINTS" id="PR00762">
    <property type="entry name" value="CLCHANNEL"/>
</dbReference>
<keyword evidence="5" id="KW-0406">Ion transport</keyword>
<feature type="non-terminal residue" evidence="13">
    <location>
        <position position="574"/>
    </location>
</feature>
<keyword evidence="6 11" id="KW-0472">Membrane</keyword>
<dbReference type="STRING" id="1795632.TH606_00465"/>
<dbReference type="Gene3D" id="3.10.580.10">
    <property type="entry name" value="CBS-domain"/>
    <property type="match status" value="1"/>
</dbReference>
<proteinExistence type="predicted"/>
<evidence type="ECO:0000256" key="9">
    <source>
        <dbReference type="ARBA" id="ARBA00023303"/>
    </source>
</evidence>
<dbReference type="PROSITE" id="PS51371">
    <property type="entry name" value="CBS"/>
    <property type="match status" value="2"/>
</dbReference>
<evidence type="ECO:0000256" key="10">
    <source>
        <dbReference type="PROSITE-ProRule" id="PRU00703"/>
    </source>
</evidence>
<dbReference type="Proteomes" id="UP000076964">
    <property type="component" value="Unassembled WGS sequence"/>
</dbReference>
<feature type="domain" description="CBS" evidence="12">
    <location>
        <begin position="455"/>
        <end position="515"/>
    </location>
</feature>
<dbReference type="SUPFAM" id="SSF54631">
    <property type="entry name" value="CBS-domain pair"/>
    <property type="match status" value="1"/>
</dbReference>
<comment type="caution">
    <text evidence="13">The sequence shown here is derived from an EMBL/GenBank/DDBJ whole genome shotgun (WGS) entry which is preliminary data.</text>
</comment>
<dbReference type="InterPro" id="IPR046342">
    <property type="entry name" value="CBS_dom_sf"/>
</dbReference>
<keyword evidence="7" id="KW-0869">Chloride channel</keyword>
<feature type="transmembrane region" description="Helical" evidence="11">
    <location>
        <begin position="7"/>
        <end position="27"/>
    </location>
</feature>
<keyword evidence="8" id="KW-0868">Chloride</keyword>
<evidence type="ECO:0000256" key="5">
    <source>
        <dbReference type="ARBA" id="ARBA00023065"/>
    </source>
</evidence>
<dbReference type="PANTHER" id="PTHR43427">
    <property type="entry name" value="CHLORIDE CHANNEL PROTEIN CLC-E"/>
    <property type="match status" value="1"/>
</dbReference>
<organism evidence="13 14">
    <name type="scientific">Thermodesulfatator autotrophicus</name>
    <dbReference type="NCBI Taxonomy" id="1795632"/>
    <lineage>
        <taxon>Bacteria</taxon>
        <taxon>Pseudomonadati</taxon>
        <taxon>Thermodesulfobacteriota</taxon>
        <taxon>Thermodesulfobacteria</taxon>
        <taxon>Thermodesulfobacteriales</taxon>
        <taxon>Thermodesulfatatoraceae</taxon>
        <taxon>Thermodesulfatator</taxon>
    </lineage>
</organism>
<sequence length="574" mass="62787">MERRRLWLLVDAFFLGIVGAIAAYVFAHLVDISEEFFLHRLAKYKPPGLPLEGGTLEEWIGPYGLLLLPVVTTLGGLLSGLIVYLLAPETKGHGTDAAIKAFHYKEGHVRPHVPFVKMIASAVTLGSGGAAGREGPTAQIGSGVGAIWAYLTKRPAHERRLLLLVGMAAGLSAIFRSPIGCAFFAIEVLYSQIEFESRALLYCLIAAVVAYAFSGFFMGWEPLFSLPANIGITHSHEYFFFAVLGLFSGFMAALLPNVYGTIHNFFEKMPFPFFLKPALGGLFLGLLALFLPQIIGIGYGWVQKAINGELSGDLMLLLALAKAVAFSLTVGSGGSGGDFAPSLYVGGMLGGFVASLFGQDPAAYVVVGMASVFGAAARAPIANSLIVVEITGGFQLLPAAALSVMLAYLIQTWLTRFLPYKSLYESQVPSPVHSPAHRGEFFTDILTDIKVKDIFNPQKVWAVIPEDMTFRQFLEFFGRSEQHYFPVVDKEGNLVGIFSINDIRPFIFNEELKDILLIKDIARKDVITTHPSEDINTVLKKFTLRNIDQLPVVADDDPKRFLGMISRREVINFY</sequence>
<evidence type="ECO:0000256" key="1">
    <source>
        <dbReference type="ARBA" id="ARBA00004141"/>
    </source>
</evidence>
<protein>
    <submittedName>
        <fullName evidence="13">Chloride channel protein</fullName>
    </submittedName>
</protein>
<dbReference type="Pfam" id="PF00571">
    <property type="entry name" value="CBS"/>
    <property type="match status" value="2"/>
</dbReference>
<evidence type="ECO:0000313" key="13">
    <source>
        <dbReference type="EMBL" id="OAG28607.1"/>
    </source>
</evidence>
<keyword evidence="4 11" id="KW-1133">Transmembrane helix</keyword>
<dbReference type="CDD" id="cd04613">
    <property type="entry name" value="CBS_pair_voltage-gated_CLC_bac"/>
    <property type="match status" value="1"/>
</dbReference>
<dbReference type="InterPro" id="IPR000644">
    <property type="entry name" value="CBS_dom"/>
</dbReference>
<feature type="transmembrane region" description="Helical" evidence="11">
    <location>
        <begin position="198"/>
        <end position="217"/>
    </location>
</feature>
<dbReference type="RefSeq" id="WP_068540486.1">
    <property type="nucleotide sequence ID" value="NZ_LSFI01000002.1"/>
</dbReference>
<dbReference type="GO" id="GO:0034707">
    <property type="term" value="C:chloride channel complex"/>
    <property type="evidence" value="ECO:0007669"/>
    <property type="project" value="UniProtKB-KW"/>
</dbReference>
<feature type="transmembrane region" description="Helical" evidence="11">
    <location>
        <begin position="279"/>
        <end position="302"/>
    </location>
</feature>